<proteinExistence type="predicted"/>
<dbReference type="InterPro" id="IPR021475">
    <property type="entry name" value="Pants/Emi1-like"/>
</dbReference>
<protein>
    <submittedName>
        <fullName evidence="1">Uncharacterized protein</fullName>
    </submittedName>
</protein>
<dbReference type="PANTHER" id="PTHR28052:SF1">
    <property type="entry name" value="UPF0545 PROTEIN C22ORF39"/>
    <property type="match status" value="1"/>
</dbReference>
<dbReference type="OrthoDB" id="2017405at2759"/>
<evidence type="ECO:0000313" key="1">
    <source>
        <dbReference type="EMBL" id="KAH7288190.1"/>
    </source>
</evidence>
<dbReference type="Pfam" id="PF11326">
    <property type="entry name" value="PANTS-like"/>
    <property type="match status" value="1"/>
</dbReference>
<dbReference type="OMA" id="RERNKTH"/>
<evidence type="ECO:0000313" key="2">
    <source>
        <dbReference type="Proteomes" id="UP000825935"/>
    </source>
</evidence>
<accession>A0A8T2QX56</accession>
<dbReference type="PANTHER" id="PTHR28052">
    <property type="entry name" value="UPF0545 PROTEIN C22ORF39"/>
    <property type="match status" value="1"/>
</dbReference>
<organism evidence="1 2">
    <name type="scientific">Ceratopteris richardii</name>
    <name type="common">Triangle waterfern</name>
    <dbReference type="NCBI Taxonomy" id="49495"/>
    <lineage>
        <taxon>Eukaryota</taxon>
        <taxon>Viridiplantae</taxon>
        <taxon>Streptophyta</taxon>
        <taxon>Embryophyta</taxon>
        <taxon>Tracheophyta</taxon>
        <taxon>Polypodiopsida</taxon>
        <taxon>Polypodiidae</taxon>
        <taxon>Polypodiales</taxon>
        <taxon>Pteridineae</taxon>
        <taxon>Pteridaceae</taxon>
        <taxon>Parkerioideae</taxon>
        <taxon>Ceratopteris</taxon>
    </lineage>
</organism>
<keyword evidence="2" id="KW-1185">Reference proteome</keyword>
<gene>
    <name evidence="1" type="ORF">KP509_31G016100</name>
</gene>
<name>A0A8T2QX56_CERRI</name>
<dbReference type="EMBL" id="CM035436">
    <property type="protein sequence ID" value="KAH7288190.1"/>
    <property type="molecule type" value="Genomic_DNA"/>
</dbReference>
<dbReference type="AlphaFoldDB" id="A0A8T2QX56"/>
<comment type="caution">
    <text evidence="1">The sequence shown here is derived from an EMBL/GenBank/DDBJ whole genome shotgun (WGS) entry which is preliminary data.</text>
</comment>
<reference evidence="1" key="1">
    <citation type="submission" date="2021-08" db="EMBL/GenBank/DDBJ databases">
        <title>WGS assembly of Ceratopteris richardii.</title>
        <authorList>
            <person name="Marchant D.B."/>
            <person name="Chen G."/>
            <person name="Jenkins J."/>
            <person name="Shu S."/>
            <person name="Leebens-Mack J."/>
            <person name="Grimwood J."/>
            <person name="Schmutz J."/>
            <person name="Soltis P."/>
            <person name="Soltis D."/>
            <person name="Chen Z.-H."/>
        </authorList>
    </citation>
    <scope>NUCLEOTIDE SEQUENCE</scope>
    <source>
        <strain evidence="1">Whitten #5841</strain>
        <tissue evidence="1">Leaf</tissue>
    </source>
</reference>
<sequence>MNRLITLHRPGSLLVGGWSLEVLTAQSTVSLKTFIGAPFYEVKEYYKEGTFDDCRSKWGDLFDCFHLKTLSEARSQELLRSREREKIQAHIWTFHTREEAAIAWKRKYGQLDEEN</sequence>
<dbReference type="Proteomes" id="UP000825935">
    <property type="component" value="Chromosome 31"/>
</dbReference>